<dbReference type="GeneID" id="94195858"/>
<reference evidence="1 2" key="1">
    <citation type="submission" date="2021-06" db="EMBL/GenBank/DDBJ databases">
        <title>Genome sequence of Babesia caballi.</title>
        <authorList>
            <person name="Yamagishi J."/>
            <person name="Kidaka T."/>
            <person name="Ochi A."/>
        </authorList>
    </citation>
    <scope>NUCLEOTIDE SEQUENCE [LARGE SCALE GENOMIC DNA]</scope>
    <source>
        <strain evidence="1">USDA-D6B2</strain>
    </source>
</reference>
<evidence type="ECO:0000313" key="2">
    <source>
        <dbReference type="Proteomes" id="UP001497744"/>
    </source>
</evidence>
<name>A0AAV4LXK6_BABCB</name>
<evidence type="ECO:0000313" key="1">
    <source>
        <dbReference type="EMBL" id="GIX64377.1"/>
    </source>
</evidence>
<protein>
    <submittedName>
        <fullName evidence="1">3-deoxy-D-manno-octulosonate 8-phosphate phosphatase</fullName>
    </submittedName>
</protein>
<keyword evidence="2" id="KW-1185">Reference proteome</keyword>
<dbReference type="RefSeq" id="XP_067716446.1">
    <property type="nucleotide sequence ID" value="XM_067860345.1"/>
</dbReference>
<gene>
    <name evidence="1" type="ORF">BcabD6B2_38120</name>
</gene>
<dbReference type="AlphaFoldDB" id="A0AAV4LXK6"/>
<sequence>MLNLLINLPRLLPNLLHQRRKALRHRTCAHAPTKSTNHSFDAILILALQLLNLTKPLEEADDKVQHGVADLILCHVRGQDAAASEFGCTLITKLSTLIPNELLKAVGQLGNNITITRRESAYNLRKLRTMFGINIFHVFEKLPNLLGEGFDDFLAMTTCMLPILPRHLRIQSMASFRLDGQSEGEYDRGIEGYLKIT</sequence>
<comment type="caution">
    <text evidence="1">The sequence shown here is derived from an EMBL/GenBank/DDBJ whole genome shotgun (WGS) entry which is preliminary data.</text>
</comment>
<proteinExistence type="predicted"/>
<organism evidence="1 2">
    <name type="scientific">Babesia caballi</name>
    <dbReference type="NCBI Taxonomy" id="5871"/>
    <lineage>
        <taxon>Eukaryota</taxon>
        <taxon>Sar</taxon>
        <taxon>Alveolata</taxon>
        <taxon>Apicomplexa</taxon>
        <taxon>Aconoidasida</taxon>
        <taxon>Piroplasmida</taxon>
        <taxon>Babesiidae</taxon>
        <taxon>Babesia</taxon>
    </lineage>
</organism>
<dbReference type="Proteomes" id="UP001497744">
    <property type="component" value="Unassembled WGS sequence"/>
</dbReference>
<accession>A0AAV4LXK6</accession>
<dbReference type="EMBL" id="BPLF01000003">
    <property type="protein sequence ID" value="GIX64377.1"/>
    <property type="molecule type" value="Genomic_DNA"/>
</dbReference>